<comment type="similarity">
    <text evidence="2 6">Belongs to the DP1 family.</text>
</comment>
<dbReference type="OrthoDB" id="10009287at2759"/>
<organism evidence="8 9">
    <name type="scientific">Mortierella isabellina</name>
    <name type="common">Filamentous fungus</name>
    <name type="synonym">Umbelopsis isabellina</name>
    <dbReference type="NCBI Taxonomy" id="91625"/>
    <lineage>
        <taxon>Eukaryota</taxon>
        <taxon>Fungi</taxon>
        <taxon>Fungi incertae sedis</taxon>
        <taxon>Mucoromycota</taxon>
        <taxon>Mucoromycotina</taxon>
        <taxon>Umbelopsidomycetes</taxon>
        <taxon>Umbelopsidales</taxon>
        <taxon>Umbelopsidaceae</taxon>
        <taxon>Umbelopsis</taxon>
    </lineage>
</organism>
<dbReference type="InterPro" id="IPR004345">
    <property type="entry name" value="TB2_DP1_HVA22"/>
</dbReference>
<protein>
    <recommendedName>
        <fullName evidence="6">Protein YOP1</fullName>
    </recommendedName>
</protein>
<evidence type="ECO:0000256" key="6">
    <source>
        <dbReference type="RuleBase" id="RU362006"/>
    </source>
</evidence>
<accession>A0A8H7Q3I0</accession>
<evidence type="ECO:0000256" key="4">
    <source>
        <dbReference type="ARBA" id="ARBA00022989"/>
    </source>
</evidence>
<dbReference type="Pfam" id="PF03134">
    <property type="entry name" value="TB2_DP1_HVA22"/>
    <property type="match status" value="1"/>
</dbReference>
<sequence>MTEMATKQNKEEPLCHATSIAVENAIKRVETMAPINLTFFTRPMNDMTVTRIKQLESLYACSRITRFLLRKGVHPIGLFTVSTAALALAVRRLYRQSSYLIINTLGVAYPTWQCLKLLRKTEEQPNPSAQMNADEYKSWLTYWLLYGSLQVLDNWAPLLCDLMPYYNIYKIVLLYWAQNPQSKGANVLYHVLKPIQAQPSPIETSPIDIPQPYTLSKSMSIETIVKQTTESVPTPYETQYNSTGYANSFHDENDEELTLTISSGGPAYGLMNGYTPSLSSEREDETDGEDETDEEDSPDEPLVQSNHSSISALSASPKYNMLMHVANETPAW</sequence>
<dbReference type="PANTHER" id="PTHR12300">
    <property type="entry name" value="HVA22-LIKE PROTEINS"/>
    <property type="match status" value="1"/>
</dbReference>
<dbReference type="GO" id="GO:0016020">
    <property type="term" value="C:membrane"/>
    <property type="evidence" value="ECO:0007669"/>
    <property type="project" value="UniProtKB-SubCell"/>
</dbReference>
<dbReference type="EMBL" id="JAEPQZ010000002">
    <property type="protein sequence ID" value="KAG2184870.1"/>
    <property type="molecule type" value="Genomic_DNA"/>
</dbReference>
<reference evidence="8" key="1">
    <citation type="submission" date="2020-12" db="EMBL/GenBank/DDBJ databases">
        <title>Metabolic potential, ecology and presence of endohyphal bacteria is reflected in genomic diversity of Mucoromycotina.</title>
        <authorList>
            <person name="Muszewska A."/>
            <person name="Okrasinska A."/>
            <person name="Steczkiewicz K."/>
            <person name="Drgas O."/>
            <person name="Orlowska M."/>
            <person name="Perlinska-Lenart U."/>
            <person name="Aleksandrzak-Piekarczyk T."/>
            <person name="Szatraj K."/>
            <person name="Zielenkiewicz U."/>
            <person name="Pilsyk S."/>
            <person name="Malc E."/>
            <person name="Mieczkowski P."/>
            <person name="Kruszewska J.S."/>
            <person name="Biernat P."/>
            <person name="Pawlowska J."/>
        </authorList>
    </citation>
    <scope>NUCLEOTIDE SEQUENCE</scope>
    <source>
        <strain evidence="8">WA0000067209</strain>
    </source>
</reference>
<dbReference type="Proteomes" id="UP000654370">
    <property type="component" value="Unassembled WGS sequence"/>
</dbReference>
<evidence type="ECO:0000313" key="8">
    <source>
        <dbReference type="EMBL" id="KAG2184870.1"/>
    </source>
</evidence>
<proteinExistence type="inferred from homology"/>
<name>A0A8H7Q3I0_MORIS</name>
<feature type="compositionally biased region" description="Low complexity" evidence="7">
    <location>
        <begin position="305"/>
        <end position="316"/>
    </location>
</feature>
<dbReference type="AlphaFoldDB" id="A0A8H7Q3I0"/>
<feature type="region of interest" description="Disordered" evidence="7">
    <location>
        <begin position="270"/>
        <end position="319"/>
    </location>
</feature>
<gene>
    <name evidence="8" type="ORF">INT43_000783</name>
</gene>
<comment type="caution">
    <text evidence="8">The sequence shown here is derived from an EMBL/GenBank/DDBJ whole genome shotgun (WGS) entry which is preliminary data.</text>
</comment>
<dbReference type="PANTHER" id="PTHR12300:SF161">
    <property type="entry name" value="RECEPTOR EXPRESSION-ENHANCING PROTEIN"/>
    <property type="match status" value="1"/>
</dbReference>
<evidence type="ECO:0000256" key="5">
    <source>
        <dbReference type="ARBA" id="ARBA00023136"/>
    </source>
</evidence>
<keyword evidence="4 6" id="KW-1133">Transmembrane helix</keyword>
<keyword evidence="5 6" id="KW-0472">Membrane</keyword>
<keyword evidence="9" id="KW-1185">Reference proteome</keyword>
<comment type="caution">
    <text evidence="6">Lacks conserved residue(s) required for the propagation of feature annotation.</text>
</comment>
<keyword evidence="3 6" id="KW-0812">Transmembrane</keyword>
<comment type="subcellular location">
    <subcellularLocation>
        <location evidence="1 6">Membrane</location>
        <topology evidence="1 6">Multi-pass membrane protein</topology>
    </subcellularLocation>
</comment>
<evidence type="ECO:0000256" key="2">
    <source>
        <dbReference type="ARBA" id="ARBA00008573"/>
    </source>
</evidence>
<evidence type="ECO:0000256" key="7">
    <source>
        <dbReference type="SAM" id="MobiDB-lite"/>
    </source>
</evidence>
<evidence type="ECO:0000256" key="3">
    <source>
        <dbReference type="ARBA" id="ARBA00022692"/>
    </source>
</evidence>
<feature type="transmembrane region" description="Helical" evidence="6">
    <location>
        <begin position="73"/>
        <end position="94"/>
    </location>
</feature>
<evidence type="ECO:0000256" key="1">
    <source>
        <dbReference type="ARBA" id="ARBA00004141"/>
    </source>
</evidence>
<feature type="compositionally biased region" description="Acidic residues" evidence="7">
    <location>
        <begin position="282"/>
        <end position="299"/>
    </location>
</feature>
<evidence type="ECO:0000313" key="9">
    <source>
        <dbReference type="Proteomes" id="UP000654370"/>
    </source>
</evidence>